<evidence type="ECO:0000259" key="9">
    <source>
        <dbReference type="PROSITE" id="PS50158"/>
    </source>
</evidence>
<evidence type="ECO:0000256" key="5">
    <source>
        <dbReference type="ARBA" id="ARBA00022840"/>
    </source>
</evidence>
<name>A0ABQ9HCM1_9NEOP</name>
<dbReference type="PROSITE" id="PS50158">
    <property type="entry name" value="ZF_CCHC"/>
    <property type="match status" value="1"/>
</dbReference>
<keyword evidence="8" id="KW-0863">Zinc-finger</keyword>
<gene>
    <name evidence="10" type="ORF">PR048_018560</name>
</gene>
<evidence type="ECO:0000256" key="4">
    <source>
        <dbReference type="ARBA" id="ARBA00022741"/>
    </source>
</evidence>
<proteinExistence type="predicted"/>
<evidence type="ECO:0000256" key="1">
    <source>
        <dbReference type="ARBA" id="ARBA00022563"/>
    </source>
</evidence>
<reference evidence="10 11" key="1">
    <citation type="submission" date="2023-02" db="EMBL/GenBank/DDBJ databases">
        <title>LHISI_Scaffold_Assembly.</title>
        <authorList>
            <person name="Stuart O.P."/>
            <person name="Cleave R."/>
            <person name="Magrath M.J.L."/>
            <person name="Mikheyev A.S."/>
        </authorList>
    </citation>
    <scope>NUCLEOTIDE SEQUENCE [LARGE SCALE GENOMIC DNA]</scope>
    <source>
        <strain evidence="10">Daus_M_001</strain>
        <tissue evidence="10">Leg muscle</tissue>
    </source>
</reference>
<dbReference type="PANTHER" id="PTHR11964">
    <property type="entry name" value="S-ADENOSYLMETHIONINE SYNTHETASE"/>
    <property type="match status" value="1"/>
</dbReference>
<evidence type="ECO:0000256" key="2">
    <source>
        <dbReference type="ARBA" id="ARBA00022679"/>
    </source>
</evidence>
<dbReference type="InterPro" id="IPR001878">
    <property type="entry name" value="Znf_CCHC"/>
</dbReference>
<dbReference type="SUPFAM" id="SSF55973">
    <property type="entry name" value="S-adenosylmethionine synthetase"/>
    <property type="match status" value="1"/>
</dbReference>
<keyword evidence="1" id="KW-0554">One-carbon metabolism</keyword>
<keyword evidence="11" id="KW-1185">Reference proteome</keyword>
<protein>
    <recommendedName>
        <fullName evidence="9">CCHC-type domain-containing protein</fullName>
    </recommendedName>
</protein>
<evidence type="ECO:0000256" key="7">
    <source>
        <dbReference type="ARBA" id="ARBA00022958"/>
    </source>
</evidence>
<evidence type="ECO:0000256" key="3">
    <source>
        <dbReference type="ARBA" id="ARBA00022723"/>
    </source>
</evidence>
<dbReference type="EMBL" id="JARBHB010000006">
    <property type="protein sequence ID" value="KAJ8882072.1"/>
    <property type="molecule type" value="Genomic_DNA"/>
</dbReference>
<comment type="caution">
    <text evidence="10">The sequence shown here is derived from an EMBL/GenBank/DDBJ whole genome shotgun (WGS) entry which is preliminary data.</text>
</comment>
<dbReference type="InterPro" id="IPR022630">
    <property type="entry name" value="S-AdoMet_synt_C"/>
</dbReference>
<dbReference type="Pfam" id="PF02773">
    <property type="entry name" value="S-AdoMet_synt_C"/>
    <property type="match status" value="1"/>
</dbReference>
<feature type="domain" description="CCHC-type" evidence="9">
    <location>
        <begin position="445"/>
        <end position="460"/>
    </location>
</feature>
<evidence type="ECO:0000313" key="10">
    <source>
        <dbReference type="EMBL" id="KAJ8882072.1"/>
    </source>
</evidence>
<keyword evidence="3" id="KW-0479">Metal-binding</keyword>
<organism evidence="10 11">
    <name type="scientific">Dryococelus australis</name>
    <dbReference type="NCBI Taxonomy" id="614101"/>
    <lineage>
        <taxon>Eukaryota</taxon>
        <taxon>Metazoa</taxon>
        <taxon>Ecdysozoa</taxon>
        <taxon>Arthropoda</taxon>
        <taxon>Hexapoda</taxon>
        <taxon>Insecta</taxon>
        <taxon>Pterygota</taxon>
        <taxon>Neoptera</taxon>
        <taxon>Polyneoptera</taxon>
        <taxon>Phasmatodea</taxon>
        <taxon>Verophasmatodea</taxon>
        <taxon>Anareolatae</taxon>
        <taxon>Phasmatidae</taxon>
        <taxon>Eurycanthinae</taxon>
        <taxon>Dryococelus</taxon>
    </lineage>
</organism>
<dbReference type="InterPro" id="IPR022636">
    <property type="entry name" value="S-AdoMet_synthetase_sfam"/>
</dbReference>
<dbReference type="InterPro" id="IPR002133">
    <property type="entry name" value="S-AdoMet_synthetase"/>
</dbReference>
<keyword evidence="6" id="KW-0460">Magnesium</keyword>
<evidence type="ECO:0000313" key="11">
    <source>
        <dbReference type="Proteomes" id="UP001159363"/>
    </source>
</evidence>
<keyword evidence="4" id="KW-0547">Nucleotide-binding</keyword>
<accession>A0ABQ9HCM1</accession>
<evidence type="ECO:0000256" key="8">
    <source>
        <dbReference type="PROSITE-ProRule" id="PRU00047"/>
    </source>
</evidence>
<sequence>MVLAAQSTAGGCRHDVFWTSLGEPYKLGSCVCSNLAVPRYRVAKCPASSMLFRVNDLSHSERRAQRWGKVSYAIGVAEPLSITVFDYGTAINKKTPKELLNVVHKNFDLRPGKIHHLHCRGCVHVNQQLMAAQQSADTATATTRHSDAIDCARFFTSVGWFSLPLPPTEEGGAGRELRADPWQGRLLRTVAGKQRRRRERSLWFQHPGWQPQKHCSVHVAGRVPRSFAAWPGSAACHCRSALDPRAGQLSVGRKLYDYFGRVVAGHCCHYRSVIGHGMVEGSRTRGVVNSFFPTAENYEKAIKCVQSRFGKKELLVEFYVHESLESLGVTGDQYAAFLFPLVESSLPEDILKENSVHLQNETLENLHRYKLSKWRGEKRVSLYQMPAQRATKSKMKEEENMAIASNLFSGDSDAFDNNRNLHQSKNCLKVQKMTLMEKNILMKTRCFQCLKQGHTSRACRTNVKCQTCERRHYGLLCPGLRQKITETTPENEVKEYPLSATLTNQSYITPVLDQPVICGKIPLFGKGPWLKELMNHKIFFSDCGPERPEIELLLGADTYVLLLTGRCGPVADETHFGWVVMGRLSTDPS</sequence>
<dbReference type="Proteomes" id="UP001159363">
    <property type="component" value="Chromosome 5"/>
</dbReference>
<keyword evidence="8" id="KW-0862">Zinc</keyword>
<evidence type="ECO:0000256" key="6">
    <source>
        <dbReference type="ARBA" id="ARBA00022842"/>
    </source>
</evidence>
<keyword evidence="7" id="KW-0630">Potassium</keyword>
<keyword evidence="2" id="KW-0808">Transferase</keyword>
<keyword evidence="5" id="KW-0067">ATP-binding</keyword>
<dbReference type="Gene3D" id="3.30.300.10">
    <property type="match status" value="1"/>
</dbReference>